<sequence length="136" mass="15524">MAGFEIIIREKTCQRVQILREESMGVPSFTNIVFSFVGTIYMFYLSTSRQCVLLALVAHSIEMSLIDGTFIAWRYKGTRRFEAHVKCCVDDPTHLGDDLALSLFNVVTFYHTIDPTSLGNDMVDLFYTFDENICSI</sequence>
<keyword evidence="1" id="KW-0812">Transmembrane</keyword>
<gene>
    <name evidence="2" type="ORF">HAX54_016201</name>
</gene>
<dbReference type="Proteomes" id="UP000823775">
    <property type="component" value="Unassembled WGS sequence"/>
</dbReference>
<keyword evidence="1" id="KW-1133">Transmembrane helix</keyword>
<feature type="transmembrane region" description="Helical" evidence="1">
    <location>
        <begin position="52"/>
        <end position="73"/>
    </location>
</feature>
<keyword evidence="1" id="KW-0472">Membrane</keyword>
<protein>
    <submittedName>
        <fullName evidence="2">Uncharacterized protein</fullName>
    </submittedName>
</protein>
<accession>A0ABS8Y5F2</accession>
<reference evidence="2 3" key="1">
    <citation type="journal article" date="2021" name="BMC Genomics">
        <title>Datura genome reveals duplications of psychoactive alkaloid biosynthetic genes and high mutation rate following tissue culture.</title>
        <authorList>
            <person name="Rajewski A."/>
            <person name="Carter-House D."/>
            <person name="Stajich J."/>
            <person name="Litt A."/>
        </authorList>
    </citation>
    <scope>NUCLEOTIDE SEQUENCE [LARGE SCALE GENOMIC DNA]</scope>
    <source>
        <strain evidence="2">AR-01</strain>
    </source>
</reference>
<keyword evidence="3" id="KW-1185">Reference proteome</keyword>
<name>A0ABS8Y5F2_DATST</name>
<evidence type="ECO:0000256" key="1">
    <source>
        <dbReference type="SAM" id="Phobius"/>
    </source>
</evidence>
<organism evidence="2 3">
    <name type="scientific">Datura stramonium</name>
    <name type="common">Jimsonweed</name>
    <name type="synonym">Common thornapple</name>
    <dbReference type="NCBI Taxonomy" id="4076"/>
    <lineage>
        <taxon>Eukaryota</taxon>
        <taxon>Viridiplantae</taxon>
        <taxon>Streptophyta</taxon>
        <taxon>Embryophyta</taxon>
        <taxon>Tracheophyta</taxon>
        <taxon>Spermatophyta</taxon>
        <taxon>Magnoliopsida</taxon>
        <taxon>eudicotyledons</taxon>
        <taxon>Gunneridae</taxon>
        <taxon>Pentapetalae</taxon>
        <taxon>asterids</taxon>
        <taxon>lamiids</taxon>
        <taxon>Solanales</taxon>
        <taxon>Solanaceae</taxon>
        <taxon>Solanoideae</taxon>
        <taxon>Datureae</taxon>
        <taxon>Datura</taxon>
    </lineage>
</organism>
<dbReference type="EMBL" id="JACEIK010020419">
    <property type="protein sequence ID" value="MCE5166234.1"/>
    <property type="molecule type" value="Genomic_DNA"/>
</dbReference>
<feature type="transmembrane region" description="Helical" evidence="1">
    <location>
        <begin position="24"/>
        <end position="46"/>
    </location>
</feature>
<evidence type="ECO:0000313" key="2">
    <source>
        <dbReference type="EMBL" id="MCE5166234.1"/>
    </source>
</evidence>
<proteinExistence type="predicted"/>
<evidence type="ECO:0000313" key="3">
    <source>
        <dbReference type="Proteomes" id="UP000823775"/>
    </source>
</evidence>
<comment type="caution">
    <text evidence="2">The sequence shown here is derived from an EMBL/GenBank/DDBJ whole genome shotgun (WGS) entry which is preliminary data.</text>
</comment>